<evidence type="ECO:0000256" key="1">
    <source>
        <dbReference type="SAM" id="MobiDB-lite"/>
    </source>
</evidence>
<sequence>MCPLYIVLQKRQERQGVAISNGRTNDISSIYSMLNLLQSRGGSSAQTTQDTAQSLQKETDSPASGLQQLKNLLQMHKPTETPSPPLPSTTGLSQFVSCHNNIPDQSVPPALYPIPTSKPPSPNGSGHGSPNKDITEPNQVCDTMQKLINAMHIENQKPVELTQQDIELQKKRMHHLSYTRVKSFTGNGQIHGDLIMPKFPFKRLKTGEESYQFVLDSK</sequence>
<name>A0A8J8NPY2_HALGN</name>
<reference evidence="2" key="1">
    <citation type="submission" date="2019-06" db="EMBL/GenBank/DDBJ databases">
        <authorList>
            <person name="Zheng W."/>
        </authorList>
    </citation>
    <scope>NUCLEOTIDE SEQUENCE</scope>
    <source>
        <strain evidence="2">QDHG01</strain>
    </source>
</reference>
<feature type="region of interest" description="Disordered" evidence="1">
    <location>
        <begin position="41"/>
        <end position="64"/>
    </location>
</feature>
<protein>
    <submittedName>
        <fullName evidence="2">Uncharacterized protein</fullName>
    </submittedName>
</protein>
<comment type="caution">
    <text evidence="2">The sequence shown here is derived from an EMBL/GenBank/DDBJ whole genome shotgun (WGS) entry which is preliminary data.</text>
</comment>
<feature type="compositionally biased region" description="Pro residues" evidence="1">
    <location>
        <begin position="110"/>
        <end position="122"/>
    </location>
</feature>
<dbReference type="Proteomes" id="UP000785679">
    <property type="component" value="Unassembled WGS sequence"/>
</dbReference>
<dbReference type="AlphaFoldDB" id="A0A8J8NPY2"/>
<accession>A0A8J8NPY2</accession>
<proteinExistence type="predicted"/>
<dbReference type="EMBL" id="RRYP01008986">
    <property type="protein sequence ID" value="TNV79377.1"/>
    <property type="molecule type" value="Genomic_DNA"/>
</dbReference>
<gene>
    <name evidence="2" type="ORF">FGO68_gene9014</name>
</gene>
<feature type="compositionally biased region" description="Polar residues" evidence="1">
    <location>
        <begin position="91"/>
        <end position="104"/>
    </location>
</feature>
<evidence type="ECO:0000313" key="3">
    <source>
        <dbReference type="Proteomes" id="UP000785679"/>
    </source>
</evidence>
<evidence type="ECO:0000313" key="2">
    <source>
        <dbReference type="EMBL" id="TNV79377.1"/>
    </source>
</evidence>
<organism evidence="2 3">
    <name type="scientific">Halteria grandinella</name>
    <dbReference type="NCBI Taxonomy" id="5974"/>
    <lineage>
        <taxon>Eukaryota</taxon>
        <taxon>Sar</taxon>
        <taxon>Alveolata</taxon>
        <taxon>Ciliophora</taxon>
        <taxon>Intramacronucleata</taxon>
        <taxon>Spirotrichea</taxon>
        <taxon>Stichotrichia</taxon>
        <taxon>Sporadotrichida</taxon>
        <taxon>Halteriidae</taxon>
        <taxon>Halteria</taxon>
    </lineage>
</organism>
<feature type="region of interest" description="Disordered" evidence="1">
    <location>
        <begin position="76"/>
        <end position="135"/>
    </location>
</feature>
<keyword evidence="3" id="KW-1185">Reference proteome</keyword>